<name>A0A0A9AXD1_ARUDO</name>
<dbReference type="EMBL" id="GBRH01242119">
    <property type="protein sequence ID" value="JAD55776.1"/>
    <property type="molecule type" value="Transcribed_RNA"/>
</dbReference>
<dbReference type="AlphaFoldDB" id="A0A0A9AXD1"/>
<evidence type="ECO:0000313" key="1">
    <source>
        <dbReference type="EMBL" id="JAD55776.1"/>
    </source>
</evidence>
<sequence length="22" mass="2393">MPLLSGVRYCSHDRMKGGKVTG</sequence>
<accession>A0A0A9AXD1</accession>
<reference evidence="1" key="2">
    <citation type="journal article" date="2015" name="Data Brief">
        <title>Shoot transcriptome of the giant reed, Arundo donax.</title>
        <authorList>
            <person name="Barrero R.A."/>
            <person name="Guerrero F.D."/>
            <person name="Moolhuijzen P."/>
            <person name="Goolsby J.A."/>
            <person name="Tidwell J."/>
            <person name="Bellgard S.E."/>
            <person name="Bellgard M.I."/>
        </authorList>
    </citation>
    <scope>NUCLEOTIDE SEQUENCE</scope>
    <source>
        <tissue evidence="1">Shoot tissue taken approximately 20 cm above the soil surface</tissue>
    </source>
</reference>
<proteinExistence type="predicted"/>
<protein>
    <submittedName>
        <fullName evidence="1">Uncharacterized protein</fullName>
    </submittedName>
</protein>
<organism evidence="1">
    <name type="scientific">Arundo donax</name>
    <name type="common">Giant reed</name>
    <name type="synonym">Donax arundinaceus</name>
    <dbReference type="NCBI Taxonomy" id="35708"/>
    <lineage>
        <taxon>Eukaryota</taxon>
        <taxon>Viridiplantae</taxon>
        <taxon>Streptophyta</taxon>
        <taxon>Embryophyta</taxon>
        <taxon>Tracheophyta</taxon>
        <taxon>Spermatophyta</taxon>
        <taxon>Magnoliopsida</taxon>
        <taxon>Liliopsida</taxon>
        <taxon>Poales</taxon>
        <taxon>Poaceae</taxon>
        <taxon>PACMAD clade</taxon>
        <taxon>Arundinoideae</taxon>
        <taxon>Arundineae</taxon>
        <taxon>Arundo</taxon>
    </lineage>
</organism>
<reference evidence="1" key="1">
    <citation type="submission" date="2014-09" db="EMBL/GenBank/DDBJ databases">
        <authorList>
            <person name="Magalhaes I.L.F."/>
            <person name="Oliveira U."/>
            <person name="Santos F.R."/>
            <person name="Vidigal T.H.D.A."/>
            <person name="Brescovit A.D."/>
            <person name="Santos A.J."/>
        </authorList>
    </citation>
    <scope>NUCLEOTIDE SEQUENCE</scope>
    <source>
        <tissue evidence="1">Shoot tissue taken approximately 20 cm above the soil surface</tissue>
    </source>
</reference>